<reference evidence="7" key="1">
    <citation type="submission" date="2020-05" db="EMBL/GenBank/DDBJ databases">
        <title>WGS assembly of Panicum virgatum.</title>
        <authorList>
            <person name="Lovell J.T."/>
            <person name="Jenkins J."/>
            <person name="Shu S."/>
            <person name="Juenger T.E."/>
            <person name="Schmutz J."/>
        </authorList>
    </citation>
    <scope>NUCLEOTIDE SEQUENCE</scope>
    <source>
        <strain evidence="7">AP13</strain>
    </source>
</reference>
<dbReference type="PANTHER" id="PTHR47718:SF5">
    <property type="entry name" value="PROTEIN FAR1-RELATED SEQUENCE 8-LIKE"/>
    <property type="match status" value="1"/>
</dbReference>
<dbReference type="SMART" id="SM00575">
    <property type="entry name" value="ZnF_PMZ"/>
    <property type="match status" value="1"/>
</dbReference>
<evidence type="ECO:0000256" key="1">
    <source>
        <dbReference type="ARBA" id="ARBA00022723"/>
    </source>
</evidence>
<proteinExistence type="predicted"/>
<gene>
    <name evidence="7" type="ORF">PVAP13_4KG243124</name>
</gene>
<feature type="compositionally biased region" description="Acidic residues" evidence="5">
    <location>
        <begin position="64"/>
        <end position="75"/>
    </location>
</feature>
<accession>A0A8T0TN73</accession>
<feature type="compositionally biased region" description="Basic residues" evidence="5">
    <location>
        <begin position="750"/>
        <end position="759"/>
    </location>
</feature>
<feature type="domain" description="SWIM-type" evidence="6">
    <location>
        <begin position="599"/>
        <end position="635"/>
    </location>
</feature>
<feature type="compositionally biased region" description="Polar residues" evidence="5">
    <location>
        <begin position="76"/>
        <end position="85"/>
    </location>
</feature>
<keyword evidence="1" id="KW-0479">Metal-binding</keyword>
<dbReference type="Pfam" id="PF03101">
    <property type="entry name" value="FAR1"/>
    <property type="match status" value="1"/>
</dbReference>
<evidence type="ECO:0000313" key="7">
    <source>
        <dbReference type="EMBL" id="KAG2610453.1"/>
    </source>
</evidence>
<sequence>MGDNNLNFVQIENLDPTEEELEEHWYIDLFKRIEHIHTRIQKDDINITINLQEGMRQQIHGEREEEDEQEQEQEDVVNNTNKNTSQDQQTEQLEEEDVENFLENERIASSQEKVSEIDSQYVPHEGMEFSPSSEGHKFFNYYGYLAGFAVVIAHHARTQSRKRNKEIIRITYKCNRQGMQDTSKEGNTQEEEIIAERDTNVLVKTNCKCCMVISERKGIWRVTRLQLEHNHPMSPGAKYFRAHKNMTDQEKKMIRTLHECNIPTKKMMYLLSFLRGSLGATPYRDKDITNYRGKISRETNQNDMMQALMYLTKKKEEDPSFYFRFLVDSTHKVKCIFWTDPRSIRYYQNFGDCVSFDTTYLTNKYRMPFAPFAGITGHGLTCIFGCALISDETTNTFKWLFQTFLEAVGGKEPISIMTDQDGAMRSAIAQIFPNASHRSCVFHIKEEFKDIIDNSLTKEEFETLWQQMIQKHEIQHIKYFQDIYNTRETWAPVWFKQEFYPFINTTSRSEEYERIQETIYDNERQADHETNIKKKSKLWSNYCIEQQAQEAYNLKIFKKFQWQLRCATKLQADELEKGKLYKVYTTPDHPFKEFRSRTYIVAADQQNQDFSCICAKFQKDGMLCCHILKVMVNNDISKIPEKYIIDRWRKKEQKMFCNRPINLPIEATALRYNNLSLMAAEMNSEGSKTEERYSYLSKEIDIIIKELKNMDSEKQPEAKEQSNGSTNINNPQTNSIIILKDPDIAATKGRPSKSNKRKKPISEQMRSGKKKYNCQKCNGLGHNTTTCTTITQAKGKAGAATAK</sequence>
<evidence type="ECO:0000256" key="5">
    <source>
        <dbReference type="SAM" id="MobiDB-lite"/>
    </source>
</evidence>
<organism evidence="7 8">
    <name type="scientific">Panicum virgatum</name>
    <name type="common">Blackwell switchgrass</name>
    <dbReference type="NCBI Taxonomy" id="38727"/>
    <lineage>
        <taxon>Eukaryota</taxon>
        <taxon>Viridiplantae</taxon>
        <taxon>Streptophyta</taxon>
        <taxon>Embryophyta</taxon>
        <taxon>Tracheophyta</taxon>
        <taxon>Spermatophyta</taxon>
        <taxon>Magnoliopsida</taxon>
        <taxon>Liliopsida</taxon>
        <taxon>Poales</taxon>
        <taxon>Poaceae</taxon>
        <taxon>PACMAD clade</taxon>
        <taxon>Panicoideae</taxon>
        <taxon>Panicodae</taxon>
        <taxon>Paniceae</taxon>
        <taxon>Panicinae</taxon>
        <taxon>Panicum</taxon>
        <taxon>Panicum sect. Hiantes</taxon>
    </lineage>
</organism>
<dbReference type="PANTHER" id="PTHR47718">
    <property type="entry name" value="OS01G0519700 PROTEIN"/>
    <property type="match status" value="1"/>
</dbReference>
<dbReference type="Pfam" id="PF10551">
    <property type="entry name" value="MULE"/>
    <property type="match status" value="1"/>
</dbReference>
<feature type="region of interest" description="Disordered" evidence="5">
    <location>
        <begin position="59"/>
        <end position="92"/>
    </location>
</feature>
<name>A0A8T0TN73_PANVG</name>
<keyword evidence="3" id="KW-0862">Zinc</keyword>
<evidence type="ECO:0000259" key="6">
    <source>
        <dbReference type="PROSITE" id="PS50966"/>
    </source>
</evidence>
<evidence type="ECO:0000256" key="4">
    <source>
        <dbReference type="PROSITE-ProRule" id="PRU00325"/>
    </source>
</evidence>
<keyword evidence="2 4" id="KW-0863">Zinc-finger</keyword>
<evidence type="ECO:0000313" key="8">
    <source>
        <dbReference type="Proteomes" id="UP000823388"/>
    </source>
</evidence>
<dbReference type="Proteomes" id="UP000823388">
    <property type="component" value="Chromosome 4K"/>
</dbReference>
<keyword evidence="8" id="KW-1185">Reference proteome</keyword>
<comment type="caution">
    <text evidence="7">The sequence shown here is derived from an EMBL/GenBank/DDBJ whole genome shotgun (WGS) entry which is preliminary data.</text>
</comment>
<dbReference type="InterPro" id="IPR018289">
    <property type="entry name" value="MULE_transposase_dom"/>
</dbReference>
<dbReference type="InterPro" id="IPR006564">
    <property type="entry name" value="Znf_PMZ"/>
</dbReference>
<dbReference type="InterPro" id="IPR004330">
    <property type="entry name" value="FAR1_DNA_bnd_dom"/>
</dbReference>
<feature type="compositionally biased region" description="Polar residues" evidence="5">
    <location>
        <begin position="721"/>
        <end position="736"/>
    </location>
</feature>
<dbReference type="EMBL" id="CM029043">
    <property type="protein sequence ID" value="KAG2610453.1"/>
    <property type="molecule type" value="Genomic_DNA"/>
</dbReference>
<evidence type="ECO:0000256" key="3">
    <source>
        <dbReference type="ARBA" id="ARBA00022833"/>
    </source>
</evidence>
<feature type="compositionally biased region" description="Basic and acidic residues" evidence="5">
    <location>
        <begin position="711"/>
        <end position="720"/>
    </location>
</feature>
<dbReference type="GO" id="GO:0008270">
    <property type="term" value="F:zinc ion binding"/>
    <property type="evidence" value="ECO:0007669"/>
    <property type="project" value="UniProtKB-KW"/>
</dbReference>
<feature type="region of interest" description="Disordered" evidence="5">
    <location>
        <begin position="711"/>
        <end position="773"/>
    </location>
</feature>
<protein>
    <recommendedName>
        <fullName evidence="6">SWIM-type domain-containing protein</fullName>
    </recommendedName>
</protein>
<evidence type="ECO:0000256" key="2">
    <source>
        <dbReference type="ARBA" id="ARBA00022771"/>
    </source>
</evidence>
<dbReference type="PROSITE" id="PS50966">
    <property type="entry name" value="ZF_SWIM"/>
    <property type="match status" value="1"/>
</dbReference>
<dbReference type="InterPro" id="IPR007527">
    <property type="entry name" value="Znf_SWIM"/>
</dbReference>
<dbReference type="AlphaFoldDB" id="A0A8T0TN73"/>